<reference evidence="1 2" key="1">
    <citation type="submission" date="2024-03" db="EMBL/GenBank/DDBJ databases">
        <title>Rhodococcus navarretei sp. nov. and Pseudarthrobacter quantumdoti sp. nov., two new species with the ability to biosynthesize Quantum Dots isolated from soil samples at Union Glacier, Antarctica.</title>
        <authorList>
            <person name="Vargas M."/>
        </authorList>
    </citation>
    <scope>NUCLEOTIDE SEQUENCE [LARGE SCALE GENOMIC DNA]</scope>
    <source>
        <strain evidence="1 2">RC-2-3</strain>
    </source>
</reference>
<evidence type="ECO:0000313" key="1">
    <source>
        <dbReference type="EMBL" id="WXK92400.1"/>
    </source>
</evidence>
<protein>
    <submittedName>
        <fullName evidence="1">Uncharacterized protein</fullName>
    </submittedName>
</protein>
<keyword evidence="2" id="KW-1185">Reference proteome</keyword>
<gene>
    <name evidence="1" type="ORF">WHH00_15155</name>
</gene>
<dbReference type="Proteomes" id="UP001623384">
    <property type="component" value="Chromosome"/>
</dbReference>
<dbReference type="RefSeq" id="WP_406634044.1">
    <property type="nucleotide sequence ID" value="NZ_CP148033.1"/>
</dbReference>
<proteinExistence type="predicted"/>
<evidence type="ECO:0000313" key="2">
    <source>
        <dbReference type="Proteomes" id="UP001623384"/>
    </source>
</evidence>
<name>A0ABZ2R1U4_9MICC</name>
<sequence>MTFFQDFPIPPSAPRPPSTRFVPPAWTAPPAYELPVAVHLGQFLHRSPRMVVAVRSAEVYSTGCSFNLSWVFRRGDENEDDWADKHSLFFQPGMGIRRGTRLLSGLMLGVELADGSKASTGAHGPHGFMGSTEEPEPPTLALNGGGGSGADNELAGTGSAWLWPLPPAGNLRLLAQWMDFGLAESSVVLDGGKLRDAAAGVQQFWADGDQP</sequence>
<organism evidence="1 2">
    <name type="scientific">Pseudarthrobacter quantipunctorum</name>
    <dbReference type="NCBI Taxonomy" id="3128980"/>
    <lineage>
        <taxon>Bacteria</taxon>
        <taxon>Bacillati</taxon>
        <taxon>Actinomycetota</taxon>
        <taxon>Actinomycetes</taxon>
        <taxon>Micrococcales</taxon>
        <taxon>Micrococcaceae</taxon>
        <taxon>Pseudarthrobacter</taxon>
    </lineage>
</organism>
<dbReference type="EMBL" id="CP148033">
    <property type="protein sequence ID" value="WXK92400.1"/>
    <property type="molecule type" value="Genomic_DNA"/>
</dbReference>
<accession>A0ABZ2R1U4</accession>